<dbReference type="Gene3D" id="3.30.559.10">
    <property type="entry name" value="Chloramphenicol acetyltransferase-like domain"/>
    <property type="match status" value="1"/>
</dbReference>
<dbReference type="PANTHER" id="PTHR28037:SF1">
    <property type="entry name" value="ALCOHOL O-ACETYLTRANSFERASE 1-RELATED"/>
    <property type="match status" value="1"/>
</dbReference>
<dbReference type="PANTHER" id="PTHR28037">
    <property type="entry name" value="ALCOHOL O-ACETYLTRANSFERASE 1-RELATED"/>
    <property type="match status" value="1"/>
</dbReference>
<protein>
    <submittedName>
        <fullName evidence="1">Alcohol acetyltransferase</fullName>
    </submittedName>
</protein>
<evidence type="ECO:0000313" key="1">
    <source>
        <dbReference type="EMBL" id="KAK7752147.1"/>
    </source>
</evidence>
<dbReference type="InterPro" id="IPR010828">
    <property type="entry name" value="Atf2/Sli1-like"/>
</dbReference>
<sequence length="478" mass="52999">MASRQYFERFASPFEQRTICREHLGFYNAVIIGATYEFTNGFPVDSPRSFFQPLRRCIEQHPSLGVVIRDRHTDKAFYERVPSIDLENHITILDRPSLATDEDESLVIEKVLGSDLDRPFPHDIPHWRMVVLPLGPSKCFIAFSYSHMIGDGPTGTTFHYAFLTASQELLAADSSLKVVETSPTPLPAPFDTPERLPISWSFLLAPLIDSLLPTFITRLLGLQLAIYPIDTGTWTGSSVPSVPKVPHSKIKLREIAAPLLQQALRACRSHNSKFTGMFQQLVFRALSKSIPSLHVTNFVAQVSVNMRQAIGVTPDVMGNFVSGCYISSPRVDVSSSLTEEDWKAASTATRSLAESAAMLQDQPIGLLRYVSRMTEWTLWKLGQRRECSFEVSNVGTFDSSQVLSSNDQARARITRVAFAQPGHVLSTPIAFNLMSLKGGSLVYTATWQPGALGVPEDEEDALVNDICASIDTGFENLE</sequence>
<comment type="caution">
    <text evidence="1">The sequence shown here is derived from an EMBL/GenBank/DDBJ whole genome shotgun (WGS) entry which is preliminary data.</text>
</comment>
<gene>
    <name evidence="1" type="primary">ATF1_5</name>
    <name evidence="1" type="ORF">SLS62_005891</name>
</gene>
<reference evidence="1 2" key="1">
    <citation type="submission" date="2024-02" db="EMBL/GenBank/DDBJ databases">
        <title>De novo assembly and annotation of 12 fungi associated with fruit tree decline syndrome in Ontario, Canada.</title>
        <authorList>
            <person name="Sulman M."/>
            <person name="Ellouze W."/>
            <person name="Ilyukhin E."/>
        </authorList>
    </citation>
    <scope>NUCLEOTIDE SEQUENCE [LARGE SCALE GENOMIC DNA]</scope>
    <source>
        <strain evidence="1 2">M11/M66-122</strain>
    </source>
</reference>
<dbReference type="EMBL" id="JAKJXP020000041">
    <property type="protein sequence ID" value="KAK7752147.1"/>
    <property type="molecule type" value="Genomic_DNA"/>
</dbReference>
<dbReference type="InterPro" id="IPR052058">
    <property type="entry name" value="Alcohol_O-acetyltransferase"/>
</dbReference>
<evidence type="ECO:0000313" key="2">
    <source>
        <dbReference type="Proteomes" id="UP001320420"/>
    </source>
</evidence>
<organism evidence="1 2">
    <name type="scientific">Diatrype stigma</name>
    <dbReference type="NCBI Taxonomy" id="117547"/>
    <lineage>
        <taxon>Eukaryota</taxon>
        <taxon>Fungi</taxon>
        <taxon>Dikarya</taxon>
        <taxon>Ascomycota</taxon>
        <taxon>Pezizomycotina</taxon>
        <taxon>Sordariomycetes</taxon>
        <taxon>Xylariomycetidae</taxon>
        <taxon>Xylariales</taxon>
        <taxon>Diatrypaceae</taxon>
        <taxon>Diatrype</taxon>
    </lineage>
</organism>
<proteinExistence type="predicted"/>
<dbReference type="InterPro" id="IPR023213">
    <property type="entry name" value="CAT-like_dom_sf"/>
</dbReference>
<keyword evidence="2" id="KW-1185">Reference proteome</keyword>
<name>A0AAN9YRR1_9PEZI</name>
<dbReference type="Proteomes" id="UP001320420">
    <property type="component" value="Unassembled WGS sequence"/>
</dbReference>
<dbReference type="SUPFAM" id="SSF52777">
    <property type="entry name" value="CoA-dependent acyltransferases"/>
    <property type="match status" value="1"/>
</dbReference>
<dbReference type="Pfam" id="PF07247">
    <property type="entry name" value="AATase"/>
    <property type="match status" value="1"/>
</dbReference>
<dbReference type="AlphaFoldDB" id="A0AAN9YRR1"/>
<accession>A0AAN9YRR1</accession>
<dbReference type="GO" id="GO:0008080">
    <property type="term" value="F:N-acetyltransferase activity"/>
    <property type="evidence" value="ECO:0007669"/>
    <property type="project" value="TreeGrafter"/>
</dbReference>